<dbReference type="Proteomes" id="UP000332515">
    <property type="component" value="Unassembled WGS sequence"/>
</dbReference>
<dbReference type="EMBL" id="VWNA01000002">
    <property type="protein sequence ID" value="MQT14795.1"/>
    <property type="molecule type" value="Genomic_DNA"/>
</dbReference>
<keyword evidence="7 11" id="KW-0812">Transmembrane</keyword>
<evidence type="ECO:0000256" key="7">
    <source>
        <dbReference type="ARBA" id="ARBA00022692"/>
    </source>
</evidence>
<name>A0A6A7Y7X6_9HYPH</name>
<evidence type="ECO:0000313" key="14">
    <source>
        <dbReference type="EMBL" id="MQT14795.1"/>
    </source>
</evidence>
<evidence type="ECO:0000256" key="2">
    <source>
        <dbReference type="ARBA" id="ARBA00009306"/>
    </source>
</evidence>
<dbReference type="InterPro" id="IPR000515">
    <property type="entry name" value="MetI-like"/>
</dbReference>
<dbReference type="Gene3D" id="1.10.3720.10">
    <property type="entry name" value="MetI-like"/>
    <property type="match status" value="1"/>
</dbReference>
<evidence type="ECO:0000259" key="13">
    <source>
        <dbReference type="PROSITE" id="PS50928"/>
    </source>
</evidence>
<reference evidence="14 15" key="1">
    <citation type="submission" date="2019-09" db="EMBL/GenBank/DDBJ databases">
        <title>Segnochrobactrum spirostomi gen. nov., sp. nov., isolated from the ciliate Spirostomum cf. yagiui and description of a novel family, Segnochrobactraceae fam. nov. within the order Rhizobiales of the class Alphaproteobacteria.</title>
        <authorList>
            <person name="Akter S."/>
            <person name="Shazib S.U.A."/>
            <person name="Shin M.K."/>
        </authorList>
    </citation>
    <scope>NUCLEOTIDE SEQUENCE [LARGE SCALE GENOMIC DNA]</scope>
    <source>
        <strain evidence="14 15">Sp-1</strain>
    </source>
</reference>
<comment type="caution">
    <text evidence="14">The sequence shown here is derived from an EMBL/GenBank/DDBJ whole genome shotgun (WGS) entry which is preliminary data.</text>
</comment>
<evidence type="ECO:0000256" key="10">
    <source>
        <dbReference type="ARBA" id="ARBA00037054"/>
    </source>
</evidence>
<evidence type="ECO:0000256" key="4">
    <source>
        <dbReference type="ARBA" id="ARBA00020515"/>
    </source>
</evidence>
<accession>A0A6A7Y7X6</accession>
<dbReference type="SUPFAM" id="SSF161098">
    <property type="entry name" value="MetI-like"/>
    <property type="match status" value="1"/>
</dbReference>
<dbReference type="InterPro" id="IPR035906">
    <property type="entry name" value="MetI-like_sf"/>
</dbReference>
<evidence type="ECO:0000256" key="11">
    <source>
        <dbReference type="RuleBase" id="RU363032"/>
    </source>
</evidence>
<organism evidence="14 15">
    <name type="scientific">Segnochrobactrum spirostomi</name>
    <dbReference type="NCBI Taxonomy" id="2608987"/>
    <lineage>
        <taxon>Bacteria</taxon>
        <taxon>Pseudomonadati</taxon>
        <taxon>Pseudomonadota</taxon>
        <taxon>Alphaproteobacteria</taxon>
        <taxon>Hyphomicrobiales</taxon>
        <taxon>Segnochrobactraceae</taxon>
        <taxon>Segnochrobactrum</taxon>
    </lineage>
</organism>
<dbReference type="PANTHER" id="PTHR43744">
    <property type="entry name" value="ABC TRANSPORTER PERMEASE PROTEIN MG189-RELATED-RELATED"/>
    <property type="match status" value="1"/>
</dbReference>
<feature type="transmembrane region" description="Helical" evidence="11">
    <location>
        <begin position="256"/>
        <end position="277"/>
    </location>
</feature>
<comment type="subcellular location">
    <subcellularLocation>
        <location evidence="12">Cell inner membrane</location>
        <topology evidence="12">Multi-pass membrane protein</topology>
    </subcellularLocation>
    <subcellularLocation>
        <location evidence="1 11">Cell membrane</location>
        <topology evidence="1 11">Multi-pass membrane protein</topology>
    </subcellularLocation>
</comment>
<feature type="transmembrane region" description="Helical" evidence="11">
    <location>
        <begin position="20"/>
        <end position="47"/>
    </location>
</feature>
<feature type="transmembrane region" description="Helical" evidence="11">
    <location>
        <begin position="121"/>
        <end position="143"/>
    </location>
</feature>
<evidence type="ECO:0000256" key="12">
    <source>
        <dbReference type="RuleBase" id="RU363056"/>
    </source>
</evidence>
<keyword evidence="12" id="KW-0997">Cell inner membrane</keyword>
<dbReference type="CDD" id="cd06261">
    <property type="entry name" value="TM_PBP2"/>
    <property type="match status" value="1"/>
</dbReference>
<feature type="transmembrane region" description="Helical" evidence="11">
    <location>
        <begin position="149"/>
        <end position="177"/>
    </location>
</feature>
<dbReference type="GO" id="GO:0055085">
    <property type="term" value="P:transmembrane transport"/>
    <property type="evidence" value="ECO:0007669"/>
    <property type="project" value="InterPro"/>
</dbReference>
<keyword evidence="6 12" id="KW-1003">Cell membrane</keyword>
<dbReference type="Pfam" id="PF00528">
    <property type="entry name" value="BPD_transp_1"/>
    <property type="match status" value="1"/>
</dbReference>
<evidence type="ECO:0000256" key="1">
    <source>
        <dbReference type="ARBA" id="ARBA00004651"/>
    </source>
</evidence>
<evidence type="ECO:0000256" key="3">
    <source>
        <dbReference type="ARBA" id="ARBA00011557"/>
    </source>
</evidence>
<feature type="transmembrane region" description="Helical" evidence="11">
    <location>
        <begin position="198"/>
        <end position="220"/>
    </location>
</feature>
<keyword evidence="15" id="KW-1185">Reference proteome</keyword>
<keyword evidence="5 11" id="KW-0813">Transport</keyword>
<feature type="domain" description="ABC transmembrane type-1" evidence="13">
    <location>
        <begin position="86"/>
        <end position="277"/>
    </location>
</feature>
<comment type="similarity">
    <text evidence="2 11">Belongs to the binding-protein-dependent transport system permease family.</text>
</comment>
<dbReference type="GO" id="GO:0005886">
    <property type="term" value="C:plasma membrane"/>
    <property type="evidence" value="ECO:0007669"/>
    <property type="project" value="UniProtKB-SubCell"/>
</dbReference>
<comment type="function">
    <text evidence="10 12">Part of the ABC transporter complex UgpBAEC involved in sn-glycerol-3-phosphate (G3P) import. Probably responsible for the translocation of the substrate across the membrane.</text>
</comment>
<dbReference type="PANTHER" id="PTHR43744:SF8">
    <property type="entry name" value="SN-GLYCEROL-3-PHOSPHATE TRANSPORT SYSTEM PERMEASE PROTEIN UGPE"/>
    <property type="match status" value="1"/>
</dbReference>
<evidence type="ECO:0000256" key="9">
    <source>
        <dbReference type="ARBA" id="ARBA00023136"/>
    </source>
</evidence>
<protein>
    <recommendedName>
        <fullName evidence="4 12">sn-glycerol-3-phosphate transport system permease protein UgpE</fullName>
    </recommendedName>
</protein>
<dbReference type="AlphaFoldDB" id="A0A6A7Y7X6"/>
<feature type="transmembrane region" description="Helical" evidence="11">
    <location>
        <begin position="85"/>
        <end position="109"/>
    </location>
</feature>
<sequence length="291" mass="31610">MSARRNSDATMPSLRRAFRLNPVGTSLAYVGLAFAIVQAMGPVVWLITGSLKSRGEFYADPWSLPKAWLFRNYADAFVTARVGDYVLNSAIVVVLGLAILLVCAATTAYALARFAFPGRDAVLAVILMTMMVPPDVLTVPLFLTLRSLGLLGTFLGLAFIYAVGGFGMSVFLLRGYFAGVPAELEEAARLDGAGALRILWHVILPMSLPGFLSVVIIQAISMWNDLYLAFVFIRDPKMATVPLGLLNFFRRDSVNWPLLLAALAILTVPILVLYAAAQRRFIEGFTSGAVK</sequence>
<proteinExistence type="inferred from homology"/>
<dbReference type="PROSITE" id="PS50928">
    <property type="entry name" value="ABC_TM1"/>
    <property type="match status" value="1"/>
</dbReference>
<keyword evidence="9 11" id="KW-0472">Membrane</keyword>
<evidence type="ECO:0000256" key="8">
    <source>
        <dbReference type="ARBA" id="ARBA00022989"/>
    </source>
</evidence>
<evidence type="ECO:0000313" key="15">
    <source>
        <dbReference type="Proteomes" id="UP000332515"/>
    </source>
</evidence>
<evidence type="ECO:0000256" key="6">
    <source>
        <dbReference type="ARBA" id="ARBA00022475"/>
    </source>
</evidence>
<gene>
    <name evidence="12" type="primary">ugpE</name>
    <name evidence="14" type="ORF">F0357_19465</name>
</gene>
<evidence type="ECO:0000256" key="5">
    <source>
        <dbReference type="ARBA" id="ARBA00022448"/>
    </source>
</evidence>
<comment type="subunit">
    <text evidence="3 12">The complex is composed of two ATP-binding proteins (UgpC), two transmembrane proteins (UgpA and UgpE) and a solute-binding protein (UgpB).</text>
</comment>
<keyword evidence="8 11" id="KW-1133">Transmembrane helix</keyword>